<dbReference type="InterPro" id="IPR008166">
    <property type="entry name" value="Glyco_transf_92"/>
</dbReference>
<dbReference type="AlphaFoldDB" id="A0ABD3SQ48"/>
<comment type="subcellular location">
    <subcellularLocation>
        <location evidence="1">Membrane</location>
        <topology evidence="1">Single-pass membrane protein</topology>
    </subcellularLocation>
</comment>
<dbReference type="EMBL" id="JALLPB020000020">
    <property type="protein sequence ID" value="KAL3826501.1"/>
    <property type="molecule type" value="Genomic_DNA"/>
</dbReference>
<keyword evidence="3" id="KW-0328">Glycosyltransferase</keyword>
<feature type="region of interest" description="Disordered" evidence="8">
    <location>
        <begin position="49"/>
        <end position="77"/>
    </location>
</feature>
<dbReference type="PANTHER" id="PTHR21461">
    <property type="entry name" value="GLYCOSYLTRANSFERASE FAMILY 92 PROTEIN"/>
    <property type="match status" value="1"/>
</dbReference>
<evidence type="ECO:0000256" key="1">
    <source>
        <dbReference type="ARBA" id="ARBA00004167"/>
    </source>
</evidence>
<evidence type="ECO:0000256" key="6">
    <source>
        <dbReference type="ARBA" id="ARBA00022989"/>
    </source>
</evidence>
<comment type="caution">
    <text evidence="10">The sequence shown here is derived from an EMBL/GenBank/DDBJ whole genome shotgun (WGS) entry which is preliminary data.</text>
</comment>
<proteinExistence type="inferred from homology"/>
<evidence type="ECO:0000313" key="10">
    <source>
        <dbReference type="EMBL" id="KAL3826501.1"/>
    </source>
</evidence>
<dbReference type="PANTHER" id="PTHR21461:SF69">
    <property type="entry name" value="GLYCOSYLTRANSFERASE FAMILY 92 PROTEIN"/>
    <property type="match status" value="1"/>
</dbReference>
<evidence type="ECO:0000256" key="7">
    <source>
        <dbReference type="ARBA" id="ARBA00023136"/>
    </source>
</evidence>
<reference evidence="10 11" key="1">
    <citation type="submission" date="2024-10" db="EMBL/GenBank/DDBJ databases">
        <title>Updated reference genomes for cyclostephanoid diatoms.</title>
        <authorList>
            <person name="Roberts W.R."/>
            <person name="Alverson A.J."/>
        </authorList>
    </citation>
    <scope>NUCLEOTIDE SEQUENCE [LARGE SCALE GENOMIC DNA]</scope>
    <source>
        <strain evidence="10 11">AJA228-03</strain>
    </source>
</reference>
<feature type="compositionally biased region" description="Basic and acidic residues" evidence="8">
    <location>
        <begin position="68"/>
        <end position="77"/>
    </location>
</feature>
<evidence type="ECO:0008006" key="12">
    <source>
        <dbReference type="Google" id="ProtNLM"/>
    </source>
</evidence>
<protein>
    <recommendedName>
        <fullName evidence="12">Glycosyltransferase family 92 protein</fullName>
    </recommendedName>
</protein>
<evidence type="ECO:0000256" key="2">
    <source>
        <dbReference type="ARBA" id="ARBA00007647"/>
    </source>
</evidence>
<name>A0ABD3SQ48_9STRA</name>
<evidence type="ECO:0000313" key="11">
    <source>
        <dbReference type="Proteomes" id="UP001530377"/>
    </source>
</evidence>
<organism evidence="10 11">
    <name type="scientific">Cyclostephanos tholiformis</name>
    <dbReference type="NCBI Taxonomy" id="382380"/>
    <lineage>
        <taxon>Eukaryota</taxon>
        <taxon>Sar</taxon>
        <taxon>Stramenopiles</taxon>
        <taxon>Ochrophyta</taxon>
        <taxon>Bacillariophyta</taxon>
        <taxon>Coscinodiscophyceae</taxon>
        <taxon>Thalassiosirophycidae</taxon>
        <taxon>Stephanodiscales</taxon>
        <taxon>Stephanodiscaceae</taxon>
        <taxon>Cyclostephanos</taxon>
    </lineage>
</organism>
<evidence type="ECO:0000256" key="9">
    <source>
        <dbReference type="SAM" id="Phobius"/>
    </source>
</evidence>
<sequence length="899" mass="102082">MRAFSSDRRLRYSWQICSLAAILLWGAINLYLAEMLSRHVSFDLPSSSAMADGKGGGGATMTMSKTTTKTETESERHPQIAMDDAADDASPVSEERRSRMAYTFDRDLAEAALVEHGRDAIFQPLRAYVEGRLNDTVPGTIDRGNLDEKRPKVEVGRPAKFYVPLPLRVGSPDDLRMFEYGHRLKSCHDVPAKLPVDRGFGKYVARNVNNRDTFSSGKLDVWEEAREGCPVNADPFLPWIHDMFPNKDGSVIHLIAQNKRRCNSGKQHWEDIHALEPQVTIMQPVSVRRISDSTARKLAPKLWTSDNKTDGTNIRYLLAPHEEADHDAKFTRFICRFRAMDYSRSPPELIVVGESLSTYPYNHEFVNYRKDIGDLSMLTPKGKDNAMFWQSQQRFDCPVPENGDLRSAIASGQSVLSDGTPNIYLDVIPIRTAPRYGKSMSYFTPDMAGETLEEVYDTFGWGDLMTTNIIHDGDDPIRRGGTDNATRRMKNGFDPLLFWGRKHVIPEIEASGRWENLPVCNHPGVGYKVGKVLPANGTEKAVAENSKPHKLIACLWASASFTTRGNAQAVSDTASRLVEWIEFHLLVGFDHIYVYDNTGAHTDKMSLESTLFPRFMDTEVTRIDWPSQVCNNNIPAHENTGERSSQYAAENSCRARYGPYTEWMATFDTDEYMIPMGRYNSMRDVVDDAREAGIQILTFMSTRAVPIHSFMEPFHDHKECGDKSDPGCLSLRNGSLFAEAYNCDFEKPPKPDWSERAKKQLYLSSYVFAHYVHYATVTAGLLQTKDEANLNDNDWYRSFHESKMIDKRTDEVNQAVMLHSKSVVPEYTTEWKERCKEGYVPTHGKKCRVGFPWPQNNERGPKTATTDGFGYNCFTNEKLNEFWIPKLRDAMKKRIHGLQ</sequence>
<evidence type="ECO:0000256" key="3">
    <source>
        <dbReference type="ARBA" id="ARBA00022676"/>
    </source>
</evidence>
<evidence type="ECO:0000256" key="4">
    <source>
        <dbReference type="ARBA" id="ARBA00022679"/>
    </source>
</evidence>
<keyword evidence="4" id="KW-0808">Transferase</keyword>
<dbReference type="Proteomes" id="UP001530377">
    <property type="component" value="Unassembled WGS sequence"/>
</dbReference>
<gene>
    <name evidence="10" type="ORF">ACHAXA_004338</name>
</gene>
<keyword evidence="11" id="KW-1185">Reference proteome</keyword>
<keyword evidence="7 9" id="KW-0472">Membrane</keyword>
<feature type="transmembrane region" description="Helical" evidence="9">
    <location>
        <begin position="12"/>
        <end position="32"/>
    </location>
</feature>
<dbReference type="GO" id="GO:0016020">
    <property type="term" value="C:membrane"/>
    <property type="evidence" value="ECO:0007669"/>
    <property type="project" value="UniProtKB-SubCell"/>
</dbReference>
<evidence type="ECO:0000256" key="5">
    <source>
        <dbReference type="ARBA" id="ARBA00022692"/>
    </source>
</evidence>
<keyword evidence="6 9" id="KW-1133">Transmembrane helix</keyword>
<keyword evidence="5 9" id="KW-0812">Transmembrane</keyword>
<evidence type="ECO:0000256" key="8">
    <source>
        <dbReference type="SAM" id="MobiDB-lite"/>
    </source>
</evidence>
<dbReference type="GO" id="GO:0016757">
    <property type="term" value="F:glycosyltransferase activity"/>
    <property type="evidence" value="ECO:0007669"/>
    <property type="project" value="UniProtKB-KW"/>
</dbReference>
<accession>A0ABD3SQ48</accession>
<dbReference type="Pfam" id="PF01697">
    <property type="entry name" value="Glyco_transf_92"/>
    <property type="match status" value="1"/>
</dbReference>
<comment type="similarity">
    <text evidence="2">Belongs to the glycosyltransferase 92 family.</text>
</comment>